<dbReference type="RefSeq" id="WP_114494748.1">
    <property type="nucleotide sequence ID" value="NZ_QPJW01000001.1"/>
</dbReference>
<gene>
    <name evidence="9" type="ORF">DFP94_101379</name>
</gene>
<evidence type="ECO:0000256" key="3">
    <source>
        <dbReference type="ARBA" id="ARBA00022723"/>
    </source>
</evidence>
<dbReference type="Gene3D" id="3.90.1150.10">
    <property type="entry name" value="Aspartate Aminotransferase, domain 1"/>
    <property type="match status" value="1"/>
</dbReference>
<evidence type="ECO:0000313" key="10">
    <source>
        <dbReference type="Proteomes" id="UP000253090"/>
    </source>
</evidence>
<dbReference type="InterPro" id="IPR015424">
    <property type="entry name" value="PyrdxlP-dep_Trfase"/>
</dbReference>
<dbReference type="GO" id="GO:0051536">
    <property type="term" value="F:iron-sulfur cluster binding"/>
    <property type="evidence" value="ECO:0007669"/>
    <property type="project" value="UniProtKB-KW"/>
</dbReference>
<evidence type="ECO:0000256" key="4">
    <source>
        <dbReference type="ARBA" id="ARBA00022898"/>
    </source>
</evidence>
<evidence type="ECO:0000256" key="7">
    <source>
        <dbReference type="RuleBase" id="RU004504"/>
    </source>
</evidence>
<dbReference type="Gene3D" id="1.10.260.50">
    <property type="match status" value="1"/>
</dbReference>
<comment type="similarity">
    <text evidence="2">Belongs to the class-V pyridoxal-phosphate-dependent aminotransferase family. NifS/IscS subfamily.</text>
</comment>
<dbReference type="InterPro" id="IPR000192">
    <property type="entry name" value="Aminotrans_V_dom"/>
</dbReference>
<dbReference type="FunFam" id="3.40.640.10:FF:000084">
    <property type="entry name" value="IscS-like cysteine desulfurase"/>
    <property type="match status" value="1"/>
</dbReference>
<dbReference type="PANTHER" id="PTHR11601:SF50">
    <property type="entry name" value="CYSTEINE DESULFURASE ISCS 2-RELATED"/>
    <property type="match status" value="1"/>
</dbReference>
<evidence type="ECO:0000313" key="9">
    <source>
        <dbReference type="EMBL" id="RCX22794.1"/>
    </source>
</evidence>
<dbReference type="InterPro" id="IPR016454">
    <property type="entry name" value="Cysteine_dSase"/>
</dbReference>
<dbReference type="Proteomes" id="UP000253090">
    <property type="component" value="Unassembled WGS sequence"/>
</dbReference>
<dbReference type="OrthoDB" id="9808002at2"/>
<dbReference type="PROSITE" id="PS00595">
    <property type="entry name" value="AA_TRANSFER_CLASS_5"/>
    <property type="match status" value="1"/>
</dbReference>
<proteinExistence type="inferred from homology"/>
<dbReference type="InterPro" id="IPR015422">
    <property type="entry name" value="PyrdxlP-dep_Trfase_small"/>
</dbReference>
<dbReference type="GO" id="GO:0046872">
    <property type="term" value="F:metal ion binding"/>
    <property type="evidence" value="ECO:0007669"/>
    <property type="project" value="UniProtKB-KW"/>
</dbReference>
<dbReference type="InterPro" id="IPR020578">
    <property type="entry name" value="Aminotrans_V_PyrdxlP_BS"/>
</dbReference>
<comment type="cofactor">
    <cofactor evidence="1 7">
        <name>pyridoxal 5'-phosphate</name>
        <dbReference type="ChEBI" id="CHEBI:597326"/>
    </cofactor>
</comment>
<evidence type="ECO:0000256" key="1">
    <source>
        <dbReference type="ARBA" id="ARBA00001933"/>
    </source>
</evidence>
<evidence type="ECO:0000256" key="2">
    <source>
        <dbReference type="ARBA" id="ARBA00006490"/>
    </source>
</evidence>
<keyword evidence="10" id="KW-1185">Reference proteome</keyword>
<dbReference type="EMBL" id="QPJW01000001">
    <property type="protein sequence ID" value="RCX22794.1"/>
    <property type="molecule type" value="Genomic_DNA"/>
</dbReference>
<dbReference type="PIRSF" id="PIRSF005572">
    <property type="entry name" value="NifS"/>
    <property type="match status" value="1"/>
</dbReference>
<dbReference type="Pfam" id="PF00266">
    <property type="entry name" value="Aminotran_5"/>
    <property type="match status" value="1"/>
</dbReference>
<dbReference type="AlphaFoldDB" id="A0A369BT54"/>
<accession>A0A369BT54</accession>
<protein>
    <submittedName>
        <fullName evidence="9">Cysteine desulfurase</fullName>
    </submittedName>
</protein>
<feature type="domain" description="Aminotransferase class V" evidence="8">
    <location>
        <begin position="3"/>
        <end position="363"/>
    </location>
</feature>
<dbReference type="InterPro" id="IPR015421">
    <property type="entry name" value="PyrdxlP-dep_Trfase_major"/>
</dbReference>
<comment type="caution">
    <text evidence="9">The sequence shown here is derived from an EMBL/GenBank/DDBJ whole genome shotgun (WGS) entry which is preliminary data.</text>
</comment>
<dbReference type="PANTHER" id="PTHR11601">
    <property type="entry name" value="CYSTEINE DESULFURYLASE FAMILY MEMBER"/>
    <property type="match status" value="1"/>
</dbReference>
<name>A0A369BT54_9BACL</name>
<dbReference type="SUPFAM" id="SSF53383">
    <property type="entry name" value="PLP-dependent transferases"/>
    <property type="match status" value="1"/>
</dbReference>
<keyword evidence="3" id="KW-0479">Metal-binding</keyword>
<evidence type="ECO:0000256" key="5">
    <source>
        <dbReference type="ARBA" id="ARBA00023004"/>
    </source>
</evidence>
<sequence>MKYFDHAATTPPYEEVTRTIAEVMARHYGNPSSLHRFGEESAKLLRRAREVCSEALGVKPGEVVFTSGATESNNLAIKGAALQYESRGKHLITTATEHPSVFESCRQLERWGWEVTFLPVNKAGEISVRQVEDAVRSDTVLVSVMHVNNETGIVQPVADIGKMLKLKYPRVLFHVDGVQGFGKVGLPLNESGIDLYSLSAHKLRGPKGIGMLFVREGIVLQPLLAGGGQEEGRRSGTENIPFAVGMSKAVRLAKEGEGNTTLKMKRLKERLIGEISAMPELELNSTLDGAPHIVHFSYPGMKAEALLHMLEEEGYLVSTQSACSSRRSEPSRVLQAMGKSAEAALSGIRISLGDEHTEEDIEGLLEALRKSISRVRHLKGEKKS</sequence>
<dbReference type="GO" id="GO:0031071">
    <property type="term" value="F:cysteine desulfurase activity"/>
    <property type="evidence" value="ECO:0007669"/>
    <property type="project" value="UniProtKB-ARBA"/>
</dbReference>
<keyword evidence="6" id="KW-0411">Iron-sulfur</keyword>
<keyword evidence="5" id="KW-0408">Iron</keyword>
<evidence type="ECO:0000259" key="8">
    <source>
        <dbReference type="Pfam" id="PF00266"/>
    </source>
</evidence>
<reference evidence="9 10" key="1">
    <citation type="submission" date="2018-07" db="EMBL/GenBank/DDBJ databases">
        <title>Genomic Encyclopedia of Type Strains, Phase III (KMG-III): the genomes of soil and plant-associated and newly described type strains.</title>
        <authorList>
            <person name="Whitman W."/>
        </authorList>
    </citation>
    <scope>NUCLEOTIDE SEQUENCE [LARGE SCALE GENOMIC DNA]</scope>
    <source>
        <strain evidence="9 10">CECT 8333</strain>
    </source>
</reference>
<evidence type="ECO:0000256" key="6">
    <source>
        <dbReference type="ARBA" id="ARBA00023014"/>
    </source>
</evidence>
<dbReference type="Gene3D" id="3.40.640.10">
    <property type="entry name" value="Type I PLP-dependent aspartate aminotransferase-like (Major domain)"/>
    <property type="match status" value="1"/>
</dbReference>
<organism evidence="9 10">
    <name type="scientific">Fontibacillus phaseoli</name>
    <dbReference type="NCBI Taxonomy" id="1416533"/>
    <lineage>
        <taxon>Bacteria</taxon>
        <taxon>Bacillati</taxon>
        <taxon>Bacillota</taxon>
        <taxon>Bacilli</taxon>
        <taxon>Bacillales</taxon>
        <taxon>Paenibacillaceae</taxon>
        <taxon>Fontibacillus</taxon>
    </lineage>
</organism>
<keyword evidence="4" id="KW-0663">Pyridoxal phosphate</keyword>